<feature type="transmembrane region" description="Helical" evidence="10">
    <location>
        <begin position="246"/>
        <end position="267"/>
    </location>
</feature>
<evidence type="ECO:0000256" key="2">
    <source>
        <dbReference type="ARBA" id="ARBA00022475"/>
    </source>
</evidence>
<dbReference type="PANTHER" id="PTHR21137">
    <property type="entry name" value="ODORANT RECEPTOR"/>
    <property type="match status" value="1"/>
</dbReference>
<dbReference type="GO" id="GO:0005886">
    <property type="term" value="C:plasma membrane"/>
    <property type="evidence" value="ECO:0007669"/>
    <property type="project" value="UniProtKB-SubCell"/>
</dbReference>
<evidence type="ECO:0000256" key="5">
    <source>
        <dbReference type="ARBA" id="ARBA00022725"/>
    </source>
</evidence>
<evidence type="ECO:0000256" key="4">
    <source>
        <dbReference type="ARBA" id="ARBA00022692"/>
    </source>
</evidence>
<evidence type="ECO:0000256" key="3">
    <source>
        <dbReference type="ARBA" id="ARBA00022606"/>
    </source>
</evidence>
<comment type="caution">
    <text evidence="10">Lacks conserved residue(s) required for the propagation of feature annotation.</text>
</comment>
<accession>A0AA38INJ0</accession>
<dbReference type="GO" id="GO:0005549">
    <property type="term" value="F:odorant binding"/>
    <property type="evidence" value="ECO:0007669"/>
    <property type="project" value="InterPro"/>
</dbReference>
<keyword evidence="6 10" id="KW-1133">Transmembrane helix</keyword>
<evidence type="ECO:0000256" key="1">
    <source>
        <dbReference type="ARBA" id="ARBA00004651"/>
    </source>
</evidence>
<reference evidence="11" key="1">
    <citation type="journal article" date="2023" name="G3 (Bethesda)">
        <title>Whole genome assemblies of Zophobas morio and Tenebrio molitor.</title>
        <authorList>
            <person name="Kaur S."/>
            <person name="Stinson S.A."/>
            <person name="diCenzo G.C."/>
        </authorList>
    </citation>
    <scope>NUCLEOTIDE SEQUENCE</scope>
    <source>
        <strain evidence="11">QUZm001</strain>
    </source>
</reference>
<evidence type="ECO:0000256" key="7">
    <source>
        <dbReference type="ARBA" id="ARBA00023136"/>
    </source>
</evidence>
<comment type="caution">
    <text evidence="11">The sequence shown here is derived from an EMBL/GenBank/DDBJ whole genome shotgun (WGS) entry which is preliminary data.</text>
</comment>
<evidence type="ECO:0000313" key="12">
    <source>
        <dbReference type="Proteomes" id="UP001168821"/>
    </source>
</evidence>
<evidence type="ECO:0000313" key="11">
    <source>
        <dbReference type="EMBL" id="KAJ3658546.1"/>
    </source>
</evidence>
<dbReference type="AlphaFoldDB" id="A0AA38INJ0"/>
<evidence type="ECO:0000256" key="9">
    <source>
        <dbReference type="ARBA" id="ARBA00023224"/>
    </source>
</evidence>
<dbReference type="InterPro" id="IPR004117">
    <property type="entry name" value="7tm6_olfct_rcpt"/>
</dbReference>
<keyword evidence="7 10" id="KW-0472">Membrane</keyword>
<keyword evidence="5 10" id="KW-0552">Olfaction</keyword>
<dbReference type="EMBL" id="JALNTZ010000003">
    <property type="protein sequence ID" value="KAJ3658546.1"/>
    <property type="molecule type" value="Genomic_DNA"/>
</dbReference>
<proteinExistence type="inferred from homology"/>
<organism evidence="11 12">
    <name type="scientific">Zophobas morio</name>
    <dbReference type="NCBI Taxonomy" id="2755281"/>
    <lineage>
        <taxon>Eukaryota</taxon>
        <taxon>Metazoa</taxon>
        <taxon>Ecdysozoa</taxon>
        <taxon>Arthropoda</taxon>
        <taxon>Hexapoda</taxon>
        <taxon>Insecta</taxon>
        <taxon>Pterygota</taxon>
        <taxon>Neoptera</taxon>
        <taxon>Endopterygota</taxon>
        <taxon>Coleoptera</taxon>
        <taxon>Polyphaga</taxon>
        <taxon>Cucujiformia</taxon>
        <taxon>Tenebrionidae</taxon>
        <taxon>Zophobas</taxon>
    </lineage>
</organism>
<keyword evidence="12" id="KW-1185">Reference proteome</keyword>
<keyword evidence="9 10" id="KW-0807">Transducer</keyword>
<name>A0AA38INJ0_9CUCU</name>
<comment type="subcellular location">
    <subcellularLocation>
        <location evidence="1 10">Cell membrane</location>
        <topology evidence="1 10">Multi-pass membrane protein</topology>
    </subcellularLocation>
</comment>
<dbReference type="GO" id="GO:0007165">
    <property type="term" value="P:signal transduction"/>
    <property type="evidence" value="ECO:0007669"/>
    <property type="project" value="UniProtKB-KW"/>
</dbReference>
<protein>
    <recommendedName>
        <fullName evidence="10">Odorant receptor</fullName>
    </recommendedName>
</protein>
<evidence type="ECO:0000256" key="8">
    <source>
        <dbReference type="ARBA" id="ARBA00023170"/>
    </source>
</evidence>
<dbReference type="Pfam" id="PF02949">
    <property type="entry name" value="7tm_6"/>
    <property type="match status" value="1"/>
</dbReference>
<evidence type="ECO:0000256" key="10">
    <source>
        <dbReference type="RuleBase" id="RU351113"/>
    </source>
</evidence>
<keyword evidence="3 10" id="KW-0716">Sensory transduction</keyword>
<feature type="transmembrane region" description="Helical" evidence="10">
    <location>
        <begin position="124"/>
        <end position="144"/>
    </location>
</feature>
<feature type="transmembrane region" description="Helical" evidence="10">
    <location>
        <begin position="164"/>
        <end position="184"/>
    </location>
</feature>
<gene>
    <name evidence="11" type="ORF">Zmor_010280</name>
</gene>
<dbReference type="Proteomes" id="UP001168821">
    <property type="component" value="Unassembled WGS sequence"/>
</dbReference>
<dbReference type="PANTHER" id="PTHR21137:SF35">
    <property type="entry name" value="ODORANT RECEPTOR 19A-RELATED"/>
    <property type="match status" value="1"/>
</dbReference>
<feature type="transmembrane region" description="Helical" evidence="10">
    <location>
        <begin position="279"/>
        <end position="298"/>
    </location>
</feature>
<evidence type="ECO:0000256" key="6">
    <source>
        <dbReference type="ARBA" id="ARBA00022989"/>
    </source>
</evidence>
<sequence>MSAKSKNYLSFPIGFIEGSGLSSTSKLYRKILSLGVFLPMTFVLLYLIIRKFREEKRDVLMIAEVFEAITTCAHLLQRKYVMFMHRKLIKEVNKDRDENFWKYDLISTEMGLSFERQMIICTRIIKVVVSGGVFTVILFCLTTVFDRSKVVPLMCWTPEDNKLLTAVIYIMQVLIMLEIMWALLSLDSFYLLMCTDLRIQFLLLQKTIQSVKLGEGSDTKGLVKIIDCTKHHKFLLRIHGKINTIFSSYFIMLYLVTVACASMHSYIILFKSPSLGDSIKSVCYLSGMLFQVGLYFVITSNIEIEAENLCEEIYNINWEGTTNLKIRKHILFMLMKAQEPVSITGGGMLHVNRNEYVGLVRLAYSIATILGGMT</sequence>
<dbReference type="GO" id="GO:0004984">
    <property type="term" value="F:olfactory receptor activity"/>
    <property type="evidence" value="ECO:0007669"/>
    <property type="project" value="InterPro"/>
</dbReference>
<comment type="similarity">
    <text evidence="10">Belongs to the insect chemoreceptor superfamily. Heteromeric odorant receptor channel (TC 1.A.69) family.</text>
</comment>
<keyword evidence="4 10" id="KW-0812">Transmembrane</keyword>
<feature type="transmembrane region" description="Helical" evidence="10">
    <location>
        <begin position="31"/>
        <end position="49"/>
    </location>
</feature>
<keyword evidence="2" id="KW-1003">Cell membrane</keyword>
<keyword evidence="8 10" id="KW-0675">Receptor</keyword>